<dbReference type="SUPFAM" id="SSF53850">
    <property type="entry name" value="Periplasmic binding protein-like II"/>
    <property type="match status" value="1"/>
</dbReference>
<comment type="caution">
    <text evidence="2">The sequence shown here is derived from an EMBL/GenBank/DDBJ whole genome shotgun (WGS) entry which is preliminary data.</text>
</comment>
<dbReference type="PROSITE" id="PS51257">
    <property type="entry name" value="PROKAR_LIPOPROTEIN"/>
    <property type="match status" value="1"/>
</dbReference>
<dbReference type="PIRSF" id="PIRSF017082">
    <property type="entry name" value="YflP"/>
    <property type="match status" value="1"/>
</dbReference>
<dbReference type="RefSeq" id="WP_203912867.1">
    <property type="nucleotide sequence ID" value="NZ_BONY01000062.1"/>
</dbReference>
<proteinExistence type="inferred from homology"/>
<dbReference type="PANTHER" id="PTHR42928:SF5">
    <property type="entry name" value="BLR1237 PROTEIN"/>
    <property type="match status" value="1"/>
</dbReference>
<keyword evidence="3" id="KW-1185">Reference proteome</keyword>
<gene>
    <name evidence="2" type="ORF">Rhe02_72000</name>
</gene>
<reference evidence="2" key="1">
    <citation type="submission" date="2021-01" db="EMBL/GenBank/DDBJ databases">
        <title>Whole genome shotgun sequence of Rhizocola hellebori NBRC 109834.</title>
        <authorList>
            <person name="Komaki H."/>
            <person name="Tamura T."/>
        </authorList>
    </citation>
    <scope>NUCLEOTIDE SEQUENCE</scope>
    <source>
        <strain evidence="2">NBRC 109834</strain>
    </source>
</reference>
<dbReference type="EMBL" id="BONY01000062">
    <property type="protein sequence ID" value="GIH09133.1"/>
    <property type="molecule type" value="Genomic_DNA"/>
</dbReference>
<evidence type="ECO:0000313" key="3">
    <source>
        <dbReference type="Proteomes" id="UP000612899"/>
    </source>
</evidence>
<accession>A0A8J3VKK3</accession>
<dbReference type="PROSITE" id="PS51318">
    <property type="entry name" value="TAT"/>
    <property type="match status" value="1"/>
</dbReference>
<dbReference type="CDD" id="cd07012">
    <property type="entry name" value="PBP2_Bug_TTT"/>
    <property type="match status" value="1"/>
</dbReference>
<dbReference type="AlphaFoldDB" id="A0A8J3VKK3"/>
<evidence type="ECO:0000256" key="1">
    <source>
        <dbReference type="ARBA" id="ARBA00006987"/>
    </source>
</evidence>
<dbReference type="Proteomes" id="UP000612899">
    <property type="component" value="Unassembled WGS sequence"/>
</dbReference>
<dbReference type="Gene3D" id="3.40.190.10">
    <property type="entry name" value="Periplasmic binding protein-like II"/>
    <property type="match status" value="1"/>
</dbReference>
<protein>
    <submittedName>
        <fullName evidence="2">ABC transporter substrate-binding protein</fullName>
    </submittedName>
</protein>
<dbReference type="InterPro" id="IPR006311">
    <property type="entry name" value="TAT_signal"/>
</dbReference>
<dbReference type="Pfam" id="PF03401">
    <property type="entry name" value="TctC"/>
    <property type="match status" value="1"/>
</dbReference>
<dbReference type="InterPro" id="IPR005064">
    <property type="entry name" value="BUG"/>
</dbReference>
<evidence type="ECO:0000313" key="2">
    <source>
        <dbReference type="EMBL" id="GIH09133.1"/>
    </source>
</evidence>
<dbReference type="InterPro" id="IPR042100">
    <property type="entry name" value="Bug_dom1"/>
</dbReference>
<comment type="similarity">
    <text evidence="1">Belongs to the UPF0065 (bug) family.</text>
</comment>
<dbReference type="PANTHER" id="PTHR42928">
    <property type="entry name" value="TRICARBOXYLATE-BINDING PROTEIN"/>
    <property type="match status" value="1"/>
</dbReference>
<dbReference type="Gene3D" id="3.40.190.150">
    <property type="entry name" value="Bordetella uptake gene, domain 1"/>
    <property type="match status" value="1"/>
</dbReference>
<name>A0A8J3VKK3_9ACTN</name>
<sequence>MDNLLSRRDIMRAGLGLGAAAFVTGCSVKKEEPGQAGTSFPTRSIEWVVPFAPGGSTDLIARQMARSLEKPLKQPVVVANRDGAAGAVGTKDVITSTPDGYRMVFSPSSLFAITPHLQQSATKISLDELRIITGLTVENICLLVHKDSKYKTIDDLLNDKGAKLTYGHSGVGTGLYLSQTLFFKSAGFNATDVPFGGTGPSLTALLGKQVDIGASHLAETHRQVAAGELRRLAMFTEQRSPLLPDLPTMKEKGFNIVVDQMRFVAVPPKVPDDVAGVLANAFKEAVKTPEHEKFLKDNYIERRELPGPELTKQIQADGDRYKQALAALGIASK</sequence>
<organism evidence="2 3">
    <name type="scientific">Rhizocola hellebori</name>
    <dbReference type="NCBI Taxonomy" id="1392758"/>
    <lineage>
        <taxon>Bacteria</taxon>
        <taxon>Bacillati</taxon>
        <taxon>Actinomycetota</taxon>
        <taxon>Actinomycetes</taxon>
        <taxon>Micromonosporales</taxon>
        <taxon>Micromonosporaceae</taxon>
        <taxon>Rhizocola</taxon>
    </lineage>
</organism>